<dbReference type="EMBL" id="JAVFWL010000003">
    <property type="protein sequence ID" value="KAK6743026.1"/>
    <property type="molecule type" value="Genomic_DNA"/>
</dbReference>
<dbReference type="CDD" id="cd00304">
    <property type="entry name" value="RT_like"/>
    <property type="match status" value="1"/>
</dbReference>
<evidence type="ECO:0000313" key="2">
    <source>
        <dbReference type="EMBL" id="KAK6743026.1"/>
    </source>
</evidence>
<sequence length="899" mass="103031">MPRFKDSRTWAILREVPASCFRLVREVLSLRQKIVSERQTIHFLRRCQEYQVTPNFITNRRLHEISGVPKESRQMQKIEQQLLRMALKAKQDHMFSLLKKCVYKEHCCERFVPERIWRRIVGESKSICDYIRSSAKSRLQEKFRRLVDHQQHQKVSKSVKSTSVCADHNSTIANKNSAQSSFRVSVIGDVLISADALSVLDLGPSFAPVQSISPEVSRKVVGSLQLGRDRLRLRAKEEERRQENRIAEQVTLPSIPFPRMMYKPPEPNPTVDNKFRVFATSVYSVLERFSRKHVNFNLTVAQRRGLREIRNLITAGEIKVSVSDKGGEFVVLSRELDKAITRQHLEDDSLYVPSSANEFRKQYRRLNRVWVETAGTAGLPKNFITRLKNDLPACPVLYTLIKTHKLSENGLTSNDPRDFKVRPIISGIGGPTDRISWLLNIILNQLLRYVPAHLSSSSNFLKHLRSTSFERECVVETFDVTSLYTNVSNDVAMQAVHELLTQRQASLNMYGFSIRQIMTLINECLNCSIFRWSGQYYRQLRGLAMGQRLAPTLAIVFMAKIEKPIIDRKPLLYYRYIDDCCVVCSTQAELDACFNLLNQQCPHIKFTRERPIDNWLAFLNVHIYLRNGICKTKWYRKPSSKNILIHYLSAHPSKMKKSVIGNMYRTAARVSSSSQEKAWSINVAHKVAMSNGYPAGDGATRQARYPSRRPNVVDGPEKIPFCLPYISDDMSRAVRGCLRKAGLRNDVRVVEIPPANLKAKLVRNRVYDRLCTTPSCVVCPYGREGDCMISGVVYRITCRLCGDDYIGETGRPLCIRVKEHLDGLAKSKTFTPLGAHRRICHPNSEVEVEVRILSYESEITARRTLEAFWITAKSPKMNKKDECIAITNELSPYQDLCGF</sequence>
<keyword evidence="3" id="KW-1185">Reference proteome</keyword>
<protein>
    <recommendedName>
        <fullName evidence="1">Reverse transcriptase domain-containing protein</fullName>
    </recommendedName>
</protein>
<reference evidence="2 3" key="1">
    <citation type="submission" date="2023-08" db="EMBL/GenBank/DDBJ databases">
        <title>A Necator americanus chromosomal reference genome.</title>
        <authorList>
            <person name="Ilik V."/>
            <person name="Petrzelkova K.J."/>
            <person name="Pardy F."/>
            <person name="Fuh T."/>
            <person name="Niatou-Singa F.S."/>
            <person name="Gouil Q."/>
            <person name="Baker L."/>
            <person name="Ritchie M.E."/>
            <person name="Jex A.R."/>
            <person name="Gazzola D."/>
            <person name="Li H."/>
            <person name="Toshio Fujiwara R."/>
            <person name="Zhan B."/>
            <person name="Aroian R.V."/>
            <person name="Pafco B."/>
            <person name="Schwarz E.M."/>
        </authorList>
    </citation>
    <scope>NUCLEOTIDE SEQUENCE [LARGE SCALE GENOMIC DNA]</scope>
    <source>
        <strain evidence="2 3">Aroian</strain>
        <tissue evidence="2">Whole animal</tissue>
    </source>
</reference>
<dbReference type="PANTHER" id="PTHR21301">
    <property type="entry name" value="REVERSE TRANSCRIPTASE"/>
    <property type="match status" value="1"/>
</dbReference>
<dbReference type="SUPFAM" id="SSF56672">
    <property type="entry name" value="DNA/RNA polymerases"/>
    <property type="match status" value="1"/>
</dbReference>
<name>A0ABR1CYT9_NECAM</name>
<dbReference type="InterPro" id="IPR043502">
    <property type="entry name" value="DNA/RNA_pol_sf"/>
</dbReference>
<dbReference type="PROSITE" id="PS50878">
    <property type="entry name" value="RT_POL"/>
    <property type="match status" value="1"/>
</dbReference>
<evidence type="ECO:0000313" key="3">
    <source>
        <dbReference type="Proteomes" id="UP001303046"/>
    </source>
</evidence>
<gene>
    <name evidence="2" type="primary">Necator_chrIII.g11112</name>
    <name evidence="2" type="ORF">RB195_010347</name>
</gene>
<dbReference type="InterPro" id="IPR058912">
    <property type="entry name" value="HTH_animal"/>
</dbReference>
<proteinExistence type="predicted"/>
<comment type="caution">
    <text evidence="2">The sequence shown here is derived from an EMBL/GenBank/DDBJ whole genome shotgun (WGS) entry which is preliminary data.</text>
</comment>
<accession>A0ABR1CYT9</accession>
<dbReference type="Proteomes" id="UP001303046">
    <property type="component" value="Unassembled WGS sequence"/>
</dbReference>
<dbReference type="Pfam" id="PF00078">
    <property type="entry name" value="RVT_1"/>
    <property type="match status" value="1"/>
</dbReference>
<feature type="domain" description="Reverse transcriptase" evidence="1">
    <location>
        <begin position="405"/>
        <end position="664"/>
    </location>
</feature>
<evidence type="ECO:0000259" key="1">
    <source>
        <dbReference type="PROSITE" id="PS50878"/>
    </source>
</evidence>
<dbReference type="Pfam" id="PF26215">
    <property type="entry name" value="HTH_animal"/>
    <property type="match status" value="1"/>
</dbReference>
<organism evidence="2 3">
    <name type="scientific">Necator americanus</name>
    <name type="common">Human hookworm</name>
    <dbReference type="NCBI Taxonomy" id="51031"/>
    <lineage>
        <taxon>Eukaryota</taxon>
        <taxon>Metazoa</taxon>
        <taxon>Ecdysozoa</taxon>
        <taxon>Nematoda</taxon>
        <taxon>Chromadorea</taxon>
        <taxon>Rhabditida</taxon>
        <taxon>Rhabditina</taxon>
        <taxon>Rhabditomorpha</taxon>
        <taxon>Strongyloidea</taxon>
        <taxon>Ancylostomatidae</taxon>
        <taxon>Bunostominae</taxon>
        <taxon>Necator</taxon>
    </lineage>
</organism>
<dbReference type="InterPro" id="IPR000477">
    <property type="entry name" value="RT_dom"/>
</dbReference>
<dbReference type="PANTHER" id="PTHR21301:SF10">
    <property type="entry name" value="REVERSE TRANSCRIPTASE DOMAIN-CONTAINING PROTEIN"/>
    <property type="match status" value="1"/>
</dbReference>